<reference evidence="1 2" key="1">
    <citation type="journal article" date="2021" name="BMC Genomics">
        <title>Datura genome reveals duplications of psychoactive alkaloid biosynthetic genes and high mutation rate following tissue culture.</title>
        <authorList>
            <person name="Rajewski A."/>
            <person name="Carter-House D."/>
            <person name="Stajich J."/>
            <person name="Litt A."/>
        </authorList>
    </citation>
    <scope>NUCLEOTIDE SEQUENCE [LARGE SCALE GENOMIC DNA]</scope>
    <source>
        <strain evidence="1">AR-01</strain>
    </source>
</reference>
<dbReference type="Proteomes" id="UP000823775">
    <property type="component" value="Unassembled WGS sequence"/>
</dbReference>
<accession>A0ABS8VMU8</accession>
<protein>
    <submittedName>
        <fullName evidence="1">Uncharacterized protein</fullName>
    </submittedName>
</protein>
<name>A0ABS8VMU8_DATST</name>
<evidence type="ECO:0000313" key="2">
    <source>
        <dbReference type="Proteomes" id="UP000823775"/>
    </source>
</evidence>
<keyword evidence="2" id="KW-1185">Reference proteome</keyword>
<sequence>MTSLLSNNSLTAVGQFDSLFFSPCGCLTTFPKRSIITALLHFWFAVLGGNGFQQVISERRTWNSVCFTCNLKLRSSPQRSQSNSVFADSVPLVIIHLCCAQNQNSCFKKPDSVRELCLELTPGDIYLIRMSSY</sequence>
<comment type="caution">
    <text evidence="1">The sequence shown here is derived from an EMBL/GenBank/DDBJ whole genome shotgun (WGS) entry which is preliminary data.</text>
</comment>
<evidence type="ECO:0000313" key="1">
    <source>
        <dbReference type="EMBL" id="MCE0481665.1"/>
    </source>
</evidence>
<organism evidence="1 2">
    <name type="scientific">Datura stramonium</name>
    <name type="common">Jimsonweed</name>
    <name type="synonym">Common thornapple</name>
    <dbReference type="NCBI Taxonomy" id="4076"/>
    <lineage>
        <taxon>Eukaryota</taxon>
        <taxon>Viridiplantae</taxon>
        <taxon>Streptophyta</taxon>
        <taxon>Embryophyta</taxon>
        <taxon>Tracheophyta</taxon>
        <taxon>Spermatophyta</taxon>
        <taxon>Magnoliopsida</taxon>
        <taxon>eudicotyledons</taxon>
        <taxon>Gunneridae</taxon>
        <taxon>Pentapetalae</taxon>
        <taxon>asterids</taxon>
        <taxon>lamiids</taxon>
        <taxon>Solanales</taxon>
        <taxon>Solanaceae</taxon>
        <taxon>Solanoideae</taxon>
        <taxon>Datureae</taxon>
        <taxon>Datura</taxon>
    </lineage>
</organism>
<proteinExistence type="predicted"/>
<dbReference type="EMBL" id="JACEIK010005501">
    <property type="protein sequence ID" value="MCE0481665.1"/>
    <property type="molecule type" value="Genomic_DNA"/>
</dbReference>
<gene>
    <name evidence="1" type="ORF">HAX54_039595</name>
</gene>